<evidence type="ECO:0000313" key="7">
    <source>
        <dbReference type="EMBL" id="KAK7899493.1"/>
    </source>
</evidence>
<keyword evidence="8" id="KW-1185">Reference proteome</keyword>
<organism evidence="7 8">
    <name type="scientific">Mugilogobius chulae</name>
    <name type="common">yellowstripe goby</name>
    <dbReference type="NCBI Taxonomy" id="88201"/>
    <lineage>
        <taxon>Eukaryota</taxon>
        <taxon>Metazoa</taxon>
        <taxon>Chordata</taxon>
        <taxon>Craniata</taxon>
        <taxon>Vertebrata</taxon>
        <taxon>Euteleostomi</taxon>
        <taxon>Actinopterygii</taxon>
        <taxon>Neopterygii</taxon>
        <taxon>Teleostei</taxon>
        <taxon>Neoteleostei</taxon>
        <taxon>Acanthomorphata</taxon>
        <taxon>Gobiaria</taxon>
        <taxon>Gobiiformes</taxon>
        <taxon>Gobioidei</taxon>
        <taxon>Gobiidae</taxon>
        <taxon>Gobionellinae</taxon>
        <taxon>Mugilogobius</taxon>
    </lineage>
</organism>
<dbReference type="InterPro" id="IPR051293">
    <property type="entry name" value="MTUS1/CCDC69"/>
</dbReference>
<feature type="compositionally biased region" description="Basic and acidic residues" evidence="6">
    <location>
        <begin position="58"/>
        <end position="79"/>
    </location>
</feature>
<evidence type="ECO:0000256" key="6">
    <source>
        <dbReference type="SAM" id="MobiDB-lite"/>
    </source>
</evidence>
<evidence type="ECO:0000256" key="3">
    <source>
        <dbReference type="ARBA" id="ARBA00023054"/>
    </source>
</evidence>
<keyword evidence="3 5" id="KW-0175">Coiled coil</keyword>
<protein>
    <submittedName>
        <fullName evidence="7">Uncharacterized protein</fullName>
    </submittedName>
</protein>
<comment type="caution">
    <text evidence="7">The sequence shown here is derived from an EMBL/GenBank/DDBJ whole genome shotgun (WGS) entry which is preliminary data.</text>
</comment>
<comment type="similarity">
    <text evidence="2">Belongs to the MTUS1 family.</text>
</comment>
<keyword evidence="4" id="KW-0539">Nucleus</keyword>
<dbReference type="GO" id="GO:0005634">
    <property type="term" value="C:nucleus"/>
    <property type="evidence" value="ECO:0007669"/>
    <property type="project" value="UniProtKB-SubCell"/>
</dbReference>
<dbReference type="AlphaFoldDB" id="A0AAW0NJN2"/>
<feature type="region of interest" description="Disordered" evidence="6">
    <location>
        <begin position="58"/>
        <end position="133"/>
    </location>
</feature>
<dbReference type="GO" id="GO:0008017">
    <property type="term" value="F:microtubule binding"/>
    <property type="evidence" value="ECO:0007669"/>
    <property type="project" value="TreeGrafter"/>
</dbReference>
<name>A0AAW0NJN2_9GOBI</name>
<dbReference type="PANTHER" id="PTHR24200:SF7">
    <property type="entry name" value="MICROTUBULE-ASSOCIATED TUMOR SUPPRESSOR 1"/>
    <property type="match status" value="1"/>
</dbReference>
<feature type="region of interest" description="Disordered" evidence="6">
    <location>
        <begin position="255"/>
        <end position="303"/>
    </location>
</feature>
<dbReference type="GO" id="GO:0005737">
    <property type="term" value="C:cytoplasm"/>
    <property type="evidence" value="ECO:0007669"/>
    <property type="project" value="TreeGrafter"/>
</dbReference>
<feature type="compositionally biased region" description="Pro residues" evidence="6">
    <location>
        <begin position="283"/>
        <end position="296"/>
    </location>
</feature>
<sequence>MEKVKLDLLISILPSLSSVNRSECLVQEKESLKAALQEALEQVQDQHQKDLEDLEHRLREAHENERRESEHRSREEERGANTLSATVGGSESGSRGAAAGAGAETQRSAAESDRAAPGLTAGAQHQPHTEAADAQPTLQDAEMVLNEKILELTQENKVLMDKLTEEENRRREMSQKDSHTKLMEVDKLTEKSLMLGETLKKVQQENEDLKARMDRHAALSRQLSTEQALLQESLHKESKMNKRLSMENEELMWKLHNGELSSPGAPAPAPAPPRLTSAACSRPAPPRSSPAPPSPPDNTGRPV</sequence>
<dbReference type="Proteomes" id="UP001460270">
    <property type="component" value="Unassembled WGS sequence"/>
</dbReference>
<evidence type="ECO:0000256" key="2">
    <source>
        <dbReference type="ARBA" id="ARBA00007585"/>
    </source>
</evidence>
<accession>A0AAW0NJN2</accession>
<comment type="subcellular location">
    <subcellularLocation>
        <location evidence="1">Nucleus</location>
    </subcellularLocation>
</comment>
<dbReference type="PANTHER" id="PTHR24200">
    <property type="entry name" value="TOUCAN, ISOFORM A"/>
    <property type="match status" value="1"/>
</dbReference>
<evidence type="ECO:0000256" key="5">
    <source>
        <dbReference type="SAM" id="Coils"/>
    </source>
</evidence>
<evidence type="ECO:0000256" key="1">
    <source>
        <dbReference type="ARBA" id="ARBA00004123"/>
    </source>
</evidence>
<feature type="coiled-coil region" evidence="5">
    <location>
        <begin position="149"/>
        <end position="219"/>
    </location>
</feature>
<reference evidence="8" key="1">
    <citation type="submission" date="2024-04" db="EMBL/GenBank/DDBJ databases">
        <title>Salinicola lusitanus LLJ914,a marine bacterium isolated from the Okinawa Trough.</title>
        <authorList>
            <person name="Li J."/>
        </authorList>
    </citation>
    <scope>NUCLEOTIDE SEQUENCE [LARGE SCALE GENOMIC DNA]</scope>
</reference>
<feature type="compositionally biased region" description="Low complexity" evidence="6">
    <location>
        <begin position="88"/>
        <end position="109"/>
    </location>
</feature>
<evidence type="ECO:0000313" key="8">
    <source>
        <dbReference type="Proteomes" id="UP001460270"/>
    </source>
</evidence>
<evidence type="ECO:0000256" key="4">
    <source>
        <dbReference type="ARBA" id="ARBA00023242"/>
    </source>
</evidence>
<dbReference type="EMBL" id="JBBPFD010000014">
    <property type="protein sequence ID" value="KAK7899493.1"/>
    <property type="molecule type" value="Genomic_DNA"/>
</dbReference>
<gene>
    <name evidence="7" type="ORF">WMY93_020346</name>
</gene>
<proteinExistence type="inferred from homology"/>